<evidence type="ECO:0000256" key="1">
    <source>
        <dbReference type="ARBA" id="ARBA00004273"/>
    </source>
</evidence>
<protein>
    <submittedName>
        <fullName evidence="12 13">ATP synthase subunit d, mitochondrial-like isoform X1</fullName>
    </submittedName>
</protein>
<evidence type="ECO:0000313" key="12">
    <source>
        <dbReference type="RefSeq" id="XP_019890253.1"/>
    </source>
</evidence>
<keyword evidence="8" id="KW-0496">Mitochondrion</keyword>
<keyword evidence="9" id="KW-0472">Membrane</keyword>
<evidence type="ECO:0000256" key="4">
    <source>
        <dbReference type="ARBA" id="ARBA00022547"/>
    </source>
</evidence>
<comment type="subcellular location">
    <subcellularLocation>
        <location evidence="1">Mitochondrion inner membrane</location>
    </subcellularLocation>
</comment>
<dbReference type="KEGG" id="mde:101898703"/>
<dbReference type="GO" id="GO:0015078">
    <property type="term" value="F:proton transmembrane transporter activity"/>
    <property type="evidence" value="ECO:0007669"/>
    <property type="project" value="InterPro"/>
</dbReference>
<dbReference type="GO" id="GO:0045259">
    <property type="term" value="C:proton-transporting ATP synthase complex"/>
    <property type="evidence" value="ECO:0007669"/>
    <property type="project" value="UniProtKB-KW"/>
</dbReference>
<keyword evidence="6" id="KW-0999">Mitochondrion inner membrane</keyword>
<evidence type="ECO:0000313" key="11">
    <source>
        <dbReference type="Proteomes" id="UP001652621"/>
    </source>
</evidence>
<dbReference type="SUPFAM" id="SSF161065">
    <property type="entry name" value="ATP synthase D chain-like"/>
    <property type="match status" value="1"/>
</dbReference>
<dbReference type="InterPro" id="IPR008689">
    <property type="entry name" value="ATP_synth_F0_dsu_mt"/>
</dbReference>
<reference evidence="12 13" key="1">
    <citation type="submission" date="2025-04" db="UniProtKB">
        <authorList>
            <consortium name="RefSeq"/>
        </authorList>
    </citation>
    <scope>IDENTIFICATION</scope>
    <source>
        <strain evidence="12 13">Aabys</strain>
    </source>
</reference>
<dbReference type="GO" id="GO:0015986">
    <property type="term" value="P:proton motive force-driven ATP synthesis"/>
    <property type="evidence" value="ECO:0007669"/>
    <property type="project" value="InterPro"/>
</dbReference>
<evidence type="ECO:0000256" key="3">
    <source>
        <dbReference type="ARBA" id="ARBA00022448"/>
    </source>
</evidence>
<keyword evidence="5" id="KW-0375">Hydrogen ion transport</keyword>
<dbReference type="Proteomes" id="UP001652621">
    <property type="component" value="Unplaced"/>
</dbReference>
<evidence type="ECO:0000256" key="8">
    <source>
        <dbReference type="ARBA" id="ARBA00023128"/>
    </source>
</evidence>
<dbReference type="RefSeq" id="XP_019890254.1">
    <property type="nucleotide sequence ID" value="XM_020034695.1"/>
</dbReference>
<dbReference type="Gene3D" id="6.10.280.70">
    <property type="match status" value="1"/>
</dbReference>
<dbReference type="GeneID" id="101898703"/>
<evidence type="ECO:0000313" key="14">
    <source>
        <dbReference type="RefSeq" id="XP_019890255.1"/>
    </source>
</evidence>
<evidence type="ECO:0000256" key="5">
    <source>
        <dbReference type="ARBA" id="ARBA00022781"/>
    </source>
</evidence>
<dbReference type="GO" id="GO:0005743">
    <property type="term" value="C:mitochondrial inner membrane"/>
    <property type="evidence" value="ECO:0007669"/>
    <property type="project" value="UniProtKB-SubCell"/>
</dbReference>
<feature type="region of interest" description="Disordered" evidence="10">
    <location>
        <begin position="161"/>
        <end position="201"/>
    </location>
</feature>
<dbReference type="RefSeq" id="XP_019890253.1">
    <property type="nucleotide sequence ID" value="XM_020034694.1"/>
</dbReference>
<dbReference type="PANTHER" id="PTHR12700">
    <property type="entry name" value="ATP SYNTHASE SUBUNIT D, MITOCHONDRIAL"/>
    <property type="match status" value="1"/>
</dbReference>
<evidence type="ECO:0000256" key="6">
    <source>
        <dbReference type="ARBA" id="ARBA00022792"/>
    </source>
</evidence>
<comment type="similarity">
    <text evidence="2">Belongs to the ATPase d subunit family.</text>
</comment>
<keyword evidence="3" id="KW-0813">Transport</keyword>
<dbReference type="AlphaFoldDB" id="A0A9J7IBG6"/>
<evidence type="ECO:0000313" key="13">
    <source>
        <dbReference type="RefSeq" id="XP_019890254.1"/>
    </source>
</evidence>
<dbReference type="InterPro" id="IPR036228">
    <property type="entry name" value="ATP_synth_F0_dsu_sf_mt"/>
</dbReference>
<evidence type="ECO:0000256" key="10">
    <source>
        <dbReference type="SAM" id="MobiDB-lite"/>
    </source>
</evidence>
<evidence type="ECO:0000256" key="9">
    <source>
        <dbReference type="ARBA" id="ARBA00023136"/>
    </source>
</evidence>
<keyword evidence="11" id="KW-1185">Reference proteome</keyword>
<proteinExistence type="inferred from homology"/>
<evidence type="ECO:0000256" key="2">
    <source>
        <dbReference type="ARBA" id="ARBA00006842"/>
    </source>
</evidence>
<feature type="compositionally biased region" description="Basic and acidic residues" evidence="10">
    <location>
        <begin position="178"/>
        <end position="195"/>
    </location>
</feature>
<accession>A0A9J7IBG6</accession>
<gene>
    <name evidence="12 13 14" type="primary">LOC101898703</name>
</gene>
<dbReference type="OrthoDB" id="35799at2759"/>
<sequence length="201" mass="24202">MAVKKLSPVTLADLVKRVPKDQMKQFEKFRDKTLEYHRRVNQYPEKLPLIDWEYYRNNVRKDYEKMVIEFQSEYEELDRTFSARHEINDFAKYYEELDKLTEVVKKEITEFVKSSNDRIKKYEAEIKRIKNLVPYEQMTMEQFVVDREDLAEFIPRQGRPLFWPHNPEEQRVGPANPDYDKKPQKKGSTSEEAKPSDVIVS</sequence>
<dbReference type="Pfam" id="PF05873">
    <property type="entry name" value="Mt_ATP-synt_D"/>
    <property type="match status" value="1"/>
</dbReference>
<evidence type="ECO:0000256" key="7">
    <source>
        <dbReference type="ARBA" id="ARBA00023065"/>
    </source>
</evidence>
<keyword evidence="7" id="KW-0406">Ion transport</keyword>
<dbReference type="RefSeq" id="XP_019890255.1">
    <property type="nucleotide sequence ID" value="XM_020034696.1"/>
</dbReference>
<organism evidence="11 12">
    <name type="scientific">Musca domestica</name>
    <name type="common">House fly</name>
    <dbReference type="NCBI Taxonomy" id="7370"/>
    <lineage>
        <taxon>Eukaryota</taxon>
        <taxon>Metazoa</taxon>
        <taxon>Ecdysozoa</taxon>
        <taxon>Arthropoda</taxon>
        <taxon>Hexapoda</taxon>
        <taxon>Insecta</taxon>
        <taxon>Pterygota</taxon>
        <taxon>Neoptera</taxon>
        <taxon>Endopterygota</taxon>
        <taxon>Diptera</taxon>
        <taxon>Brachycera</taxon>
        <taxon>Muscomorpha</taxon>
        <taxon>Muscoidea</taxon>
        <taxon>Muscidae</taxon>
        <taxon>Musca</taxon>
    </lineage>
</organism>
<keyword evidence="4" id="KW-0138">CF(0)</keyword>
<dbReference type="VEuPathDB" id="VectorBase:MDOMA2_011242"/>
<name>A0A9J7IBG6_MUSDO</name>